<dbReference type="Pfam" id="PF02486">
    <property type="entry name" value="Rep_trans"/>
    <property type="match status" value="1"/>
</dbReference>
<gene>
    <name evidence="2" type="ORF">HMPREF9098_2229</name>
</gene>
<dbReference type="GO" id="GO:0003743">
    <property type="term" value="F:translation initiation factor activity"/>
    <property type="evidence" value="ECO:0007669"/>
    <property type="project" value="UniProtKB-KW"/>
</dbReference>
<evidence type="ECO:0000259" key="1">
    <source>
        <dbReference type="Pfam" id="PF02486"/>
    </source>
</evidence>
<keyword evidence="3" id="KW-1185">Reference proteome</keyword>
<protein>
    <submittedName>
        <fullName evidence="2">Replication initiation factor</fullName>
    </submittedName>
</protein>
<reference evidence="2 3" key="1">
    <citation type="submission" date="2011-01" db="EMBL/GenBank/DDBJ databases">
        <authorList>
            <person name="Muzny D."/>
            <person name="Qin X."/>
            <person name="Deng J."/>
            <person name="Jiang H."/>
            <person name="Liu Y."/>
            <person name="Qu J."/>
            <person name="Song X.-Z."/>
            <person name="Zhang L."/>
            <person name="Thornton R."/>
            <person name="Coyle M."/>
            <person name="Francisco L."/>
            <person name="Jackson L."/>
            <person name="Javaid M."/>
            <person name="Korchina V."/>
            <person name="Kovar C."/>
            <person name="Mata R."/>
            <person name="Mathew T."/>
            <person name="Ngo R."/>
            <person name="Nguyen L."/>
            <person name="Nguyen N."/>
            <person name="Okwuonu G."/>
            <person name="Ongeri F."/>
            <person name="Pham C."/>
            <person name="Simmons D."/>
            <person name="Wilczek-Boney K."/>
            <person name="Hale W."/>
            <person name="Jakkamsetti A."/>
            <person name="Pham P."/>
            <person name="Ruth R."/>
            <person name="San Lucas F."/>
            <person name="Warren J."/>
            <person name="Zhang J."/>
            <person name="Zhao Z."/>
            <person name="Zhou C."/>
            <person name="Zhu D."/>
            <person name="Lee S."/>
            <person name="Bess C."/>
            <person name="Blankenburg K."/>
            <person name="Forbes L."/>
            <person name="Fu Q."/>
            <person name="Gubbala S."/>
            <person name="Hirani K."/>
            <person name="Jayaseelan J.C."/>
            <person name="Lara F."/>
            <person name="Munidasa M."/>
            <person name="Palculict T."/>
            <person name="Patil S."/>
            <person name="Pu L.-L."/>
            <person name="Saada N."/>
            <person name="Tang L."/>
            <person name="Weissenberger G."/>
            <person name="Zhu Y."/>
            <person name="Hemphill L."/>
            <person name="Shang Y."/>
            <person name="Youmans B."/>
            <person name="Ayvaz T."/>
            <person name="Ross M."/>
            <person name="Santibanez J."/>
            <person name="Aqrawi P."/>
            <person name="Gross S."/>
            <person name="Joshi V."/>
            <person name="Fowler G."/>
            <person name="Nazareth L."/>
            <person name="Reid J."/>
            <person name="Worley K."/>
            <person name="Petrosino J."/>
            <person name="Highlander S."/>
            <person name="Gibbs R."/>
        </authorList>
    </citation>
    <scope>NUCLEOTIDE SEQUENCE [LARGE SCALE GENOMIC DNA]</scope>
    <source>
        <strain evidence="2 3">ATCC 33394</strain>
    </source>
</reference>
<evidence type="ECO:0000313" key="3">
    <source>
        <dbReference type="Proteomes" id="UP000004088"/>
    </source>
</evidence>
<dbReference type="InterPro" id="IPR003491">
    <property type="entry name" value="REP-like_C"/>
</dbReference>
<name>F0F294_9NEIS</name>
<dbReference type="EMBL" id="AEWV01000042">
    <property type="protein sequence ID" value="EGC16394.1"/>
    <property type="molecule type" value="Genomic_DNA"/>
</dbReference>
<feature type="domain" description="Replication initiation protein-like C-terminal" evidence="1">
    <location>
        <begin position="219"/>
        <end position="360"/>
    </location>
</feature>
<evidence type="ECO:0000313" key="2">
    <source>
        <dbReference type="EMBL" id="EGC16394.1"/>
    </source>
</evidence>
<proteinExistence type="predicted"/>
<keyword evidence="2" id="KW-0648">Protein biosynthesis</keyword>
<dbReference type="RefSeq" id="WP_003784400.1">
    <property type="nucleotide sequence ID" value="NZ_GL870929.1"/>
</dbReference>
<accession>F0F294</accession>
<organism evidence="2 3">
    <name type="scientific">Kingella denitrificans ATCC 33394</name>
    <dbReference type="NCBI Taxonomy" id="888741"/>
    <lineage>
        <taxon>Bacteria</taxon>
        <taxon>Pseudomonadati</taxon>
        <taxon>Pseudomonadota</taxon>
        <taxon>Betaproteobacteria</taxon>
        <taxon>Neisseriales</taxon>
        <taxon>Neisseriaceae</taxon>
        <taxon>Kingella</taxon>
    </lineage>
</organism>
<dbReference type="Proteomes" id="UP000004088">
    <property type="component" value="Unassembled WGS sequence"/>
</dbReference>
<dbReference type="STRING" id="888741.HMPREF9098_2229"/>
<keyword evidence="2" id="KW-0396">Initiation factor</keyword>
<dbReference type="HOGENOM" id="CLU_037950_0_1_4"/>
<dbReference type="AlphaFoldDB" id="F0F294"/>
<comment type="caution">
    <text evidence="2">The sequence shown here is derived from an EMBL/GenBank/DDBJ whole genome shotgun (WGS) entry which is preliminary data.</text>
</comment>
<sequence>MSNQNYEIVKNAEGRYDLFVNGQFVKSYSRKADAQRGYLRMGGCAAAQAGADATECAAAQLPPASNTGGQTGVGTVSERTTQIVVVNGKAKEIPLRQGSNTAAHIDTLTFTFTKEVLIDHETPLDDKHPENVRELAEKLSSTMHTLFGFGISEQKNGINGYKYSFVMGSHTTKYGVIAFGGSNQKDSIMVHLYGDGLTAAIDGWETRLYNWLDVFAPFAKITRCDLAHDFFDGQYTPDQAYQSWQQGGFDNRGQRPRARLHGYDWLDDKRTGKTFYVGTPNSSRLVRVYDKGCEQGDNTSRWVRFELQLRNRDYIIPHDILINAGGYLTAAYPICQVLFEQYRDCPAKAERVKKTQEINLEHVVKYASQSSSPCINLMEWLGLSDSEIVKLLKGGKAKQPKRLGADKEDCRQSNMRYLHEMKEMAQCYDFEVYRYMQQIDHREQQAKFNARMNKLEEQAKLYRMEQAFNNSWYAAYADVF</sequence>